<proteinExistence type="predicted"/>
<dbReference type="CDD" id="cd00093">
    <property type="entry name" value="HTH_XRE"/>
    <property type="match status" value="1"/>
</dbReference>
<dbReference type="CDD" id="cd14947">
    <property type="entry name" value="NBR1_like"/>
    <property type="match status" value="1"/>
</dbReference>
<evidence type="ECO:0000313" key="2">
    <source>
        <dbReference type="EMBL" id="MDT0532401.1"/>
    </source>
</evidence>
<dbReference type="SUPFAM" id="SSF47413">
    <property type="entry name" value="lambda repressor-like DNA-binding domains"/>
    <property type="match status" value="1"/>
</dbReference>
<name>A0ABU2X2P0_9ACTN</name>
<dbReference type="Pfam" id="PF16158">
    <property type="entry name" value="N_BRCA1_IG"/>
    <property type="match status" value="1"/>
</dbReference>
<dbReference type="InterPro" id="IPR013783">
    <property type="entry name" value="Ig-like_fold"/>
</dbReference>
<dbReference type="InterPro" id="IPR010982">
    <property type="entry name" value="Lambda_DNA-bd_dom_sf"/>
</dbReference>
<dbReference type="InterPro" id="IPR001387">
    <property type="entry name" value="Cro/C1-type_HTH"/>
</dbReference>
<accession>A0ABU2X2P0</accession>
<organism evidence="2 3">
    <name type="scientific">Micromonospora reichwaldensis</name>
    <dbReference type="NCBI Taxonomy" id="3075516"/>
    <lineage>
        <taxon>Bacteria</taxon>
        <taxon>Bacillati</taxon>
        <taxon>Actinomycetota</taxon>
        <taxon>Actinomycetes</taxon>
        <taxon>Micromonosporales</taxon>
        <taxon>Micromonosporaceae</taxon>
        <taxon>Micromonospora</taxon>
    </lineage>
</organism>
<dbReference type="SMART" id="SM00530">
    <property type="entry name" value="HTH_XRE"/>
    <property type="match status" value="1"/>
</dbReference>
<keyword evidence="3" id="KW-1185">Reference proteome</keyword>
<dbReference type="RefSeq" id="WP_311414162.1">
    <property type="nucleotide sequence ID" value="NZ_JAVRFL010000039.1"/>
</dbReference>
<dbReference type="PROSITE" id="PS50943">
    <property type="entry name" value="HTH_CROC1"/>
    <property type="match status" value="1"/>
</dbReference>
<protein>
    <submittedName>
        <fullName evidence="2">NBR1-Ig-like domain-containing protein</fullName>
    </submittedName>
</protein>
<evidence type="ECO:0000259" key="1">
    <source>
        <dbReference type="PROSITE" id="PS50943"/>
    </source>
</evidence>
<dbReference type="PANTHER" id="PTHR20930:SF0">
    <property type="entry name" value="PROTEIN ILRUN"/>
    <property type="match status" value="1"/>
</dbReference>
<comment type="caution">
    <text evidence="2">The sequence shown here is derived from an EMBL/GenBank/DDBJ whole genome shotgun (WGS) entry which is preliminary data.</text>
</comment>
<sequence>MGGKSNWTVVGEIMRSLRAGAGMSLTDASQVLRVSKGHLSHVECGRDRPGVGLIERYEEVFGADGLLWSAYIAARTNRRALPRPATDSRYPVPGDAVRFVRDVTVPDGTVLPPDFTFRKVWRVGNVGSVPWRGRWLARVGSPFGHGIPWSPSRVRIDDTDQGGVVDIEVPLRTQCMGGTAQVRWKIVDEDGWDFFPDPGKLGLLLTIIVDEEAPPPTGSGERR</sequence>
<dbReference type="Pfam" id="PF13560">
    <property type="entry name" value="HTH_31"/>
    <property type="match status" value="1"/>
</dbReference>
<gene>
    <name evidence="2" type="ORF">RM555_25695</name>
</gene>
<dbReference type="InterPro" id="IPR032350">
    <property type="entry name" value="Nbr1_FW"/>
</dbReference>
<dbReference type="Gene3D" id="2.60.40.10">
    <property type="entry name" value="Immunoglobulins"/>
    <property type="match status" value="1"/>
</dbReference>
<dbReference type="PANTHER" id="PTHR20930">
    <property type="entry name" value="OVARIAN CARCINOMA ANTIGEN CA125-RELATED"/>
    <property type="match status" value="1"/>
</dbReference>
<feature type="domain" description="HTH cro/C1-type" evidence="1">
    <location>
        <begin position="14"/>
        <end position="66"/>
    </location>
</feature>
<dbReference type="Gene3D" id="1.10.260.40">
    <property type="entry name" value="lambda repressor-like DNA-binding domains"/>
    <property type="match status" value="1"/>
</dbReference>
<dbReference type="Proteomes" id="UP001180973">
    <property type="component" value="Unassembled WGS sequence"/>
</dbReference>
<dbReference type="EMBL" id="JAVRFL010000039">
    <property type="protein sequence ID" value="MDT0532401.1"/>
    <property type="molecule type" value="Genomic_DNA"/>
</dbReference>
<reference evidence="2" key="1">
    <citation type="submission" date="2023-09" db="EMBL/GenBank/DDBJ databases">
        <title>30 novel species of actinomycetes from the DSMZ collection.</title>
        <authorList>
            <person name="Nouioui I."/>
        </authorList>
    </citation>
    <scope>NUCLEOTIDE SEQUENCE</scope>
    <source>
        <strain evidence="2">DSM 115977</strain>
    </source>
</reference>
<evidence type="ECO:0000313" key="3">
    <source>
        <dbReference type="Proteomes" id="UP001180973"/>
    </source>
</evidence>